<dbReference type="InterPro" id="IPR036390">
    <property type="entry name" value="WH_DNA-bd_sf"/>
</dbReference>
<dbReference type="Pfam" id="PF00027">
    <property type="entry name" value="cNMP_binding"/>
    <property type="match status" value="1"/>
</dbReference>
<dbReference type="SUPFAM" id="SSF51206">
    <property type="entry name" value="cAMP-binding domain-like"/>
    <property type="match status" value="1"/>
</dbReference>
<proteinExistence type="predicted"/>
<evidence type="ECO:0000313" key="6">
    <source>
        <dbReference type="EMBL" id="PWJ77318.1"/>
    </source>
</evidence>
<dbReference type="EMBL" id="QGGY01000003">
    <property type="protein sequence ID" value="PWJ77318.1"/>
    <property type="molecule type" value="Genomic_DNA"/>
</dbReference>
<name>A0AB73T719_9FIRM</name>
<dbReference type="PROSITE" id="PS51063">
    <property type="entry name" value="HTH_CRP_2"/>
    <property type="match status" value="1"/>
</dbReference>
<dbReference type="InterPro" id="IPR018490">
    <property type="entry name" value="cNMP-bd_dom_sf"/>
</dbReference>
<evidence type="ECO:0000256" key="1">
    <source>
        <dbReference type="ARBA" id="ARBA00023015"/>
    </source>
</evidence>
<organism evidence="6 7">
    <name type="scientific">Murimonas intestini</name>
    <dbReference type="NCBI Taxonomy" id="1337051"/>
    <lineage>
        <taxon>Bacteria</taxon>
        <taxon>Bacillati</taxon>
        <taxon>Bacillota</taxon>
        <taxon>Clostridia</taxon>
        <taxon>Lachnospirales</taxon>
        <taxon>Lachnospiraceae</taxon>
        <taxon>Murimonas</taxon>
    </lineage>
</organism>
<dbReference type="GO" id="GO:0003700">
    <property type="term" value="F:DNA-binding transcription factor activity"/>
    <property type="evidence" value="ECO:0007669"/>
    <property type="project" value="TreeGrafter"/>
</dbReference>
<evidence type="ECO:0000256" key="2">
    <source>
        <dbReference type="ARBA" id="ARBA00023125"/>
    </source>
</evidence>
<evidence type="ECO:0000259" key="5">
    <source>
        <dbReference type="PROSITE" id="PS51063"/>
    </source>
</evidence>
<reference evidence="6 7" key="1">
    <citation type="submission" date="2018-05" db="EMBL/GenBank/DDBJ databases">
        <authorList>
            <person name="Goeker M."/>
            <person name="Huntemann M."/>
            <person name="Clum A."/>
            <person name="Pillay M."/>
            <person name="Palaniappan K."/>
            <person name="Varghese N."/>
            <person name="Mikhailova N."/>
            <person name="Stamatis D."/>
            <person name="Reddy T."/>
            <person name="Daum C."/>
            <person name="Shapiro N."/>
            <person name="Ivanova N."/>
            <person name="Kyrpides N."/>
            <person name="Woyke T."/>
        </authorList>
    </citation>
    <scope>NUCLEOTIDE SEQUENCE [LARGE SCALE GENOMIC DNA]</scope>
    <source>
        <strain evidence="6 7">DSM 26524</strain>
    </source>
</reference>
<dbReference type="Proteomes" id="UP000245412">
    <property type="component" value="Unassembled WGS sequence"/>
</dbReference>
<dbReference type="GO" id="GO:0003677">
    <property type="term" value="F:DNA binding"/>
    <property type="evidence" value="ECO:0007669"/>
    <property type="project" value="UniProtKB-KW"/>
</dbReference>
<dbReference type="Gene3D" id="2.60.120.10">
    <property type="entry name" value="Jelly Rolls"/>
    <property type="match status" value="1"/>
</dbReference>
<dbReference type="InterPro" id="IPR014710">
    <property type="entry name" value="RmlC-like_jellyroll"/>
</dbReference>
<dbReference type="SUPFAM" id="SSF46785">
    <property type="entry name" value="Winged helix' DNA-binding domain"/>
    <property type="match status" value="1"/>
</dbReference>
<keyword evidence="1" id="KW-0805">Transcription regulation</keyword>
<dbReference type="InterPro" id="IPR012318">
    <property type="entry name" value="HTH_CRP"/>
</dbReference>
<accession>A0AB73T719</accession>
<dbReference type="PANTHER" id="PTHR24567">
    <property type="entry name" value="CRP FAMILY TRANSCRIPTIONAL REGULATORY PROTEIN"/>
    <property type="match status" value="1"/>
</dbReference>
<dbReference type="InterPro" id="IPR000595">
    <property type="entry name" value="cNMP-bd_dom"/>
</dbReference>
<dbReference type="GO" id="GO:0005829">
    <property type="term" value="C:cytosol"/>
    <property type="evidence" value="ECO:0007669"/>
    <property type="project" value="TreeGrafter"/>
</dbReference>
<dbReference type="RefSeq" id="WP_109625425.1">
    <property type="nucleotide sequence ID" value="NZ_JANKBI010000002.1"/>
</dbReference>
<sequence>MNTIKDFEIYSEVIKSSPLFTGIAPEDISAMLTCLRASRSSYFKGEYILSAGSPARDVGLVLQGDIHIIKEDFWGNRSIIANIGPGELFGEAFACAGATSLPVNAVAAQDCTVMFIDYRKVITTCSSACTFHTGLIQNMLKILAMKNKMLMEKLGHMTKRSTREKLLSYLSEQAVKAENSHFTIPFDRQELADYLCVERSAMSAELSKLKKDGILDYRKNNFILKADKTPTSIGGE</sequence>
<dbReference type="AlphaFoldDB" id="A0AB73T719"/>
<protein>
    <submittedName>
        <fullName evidence="6">CRP-like cAMP-binding protein</fullName>
    </submittedName>
</protein>
<dbReference type="SMART" id="SM00100">
    <property type="entry name" value="cNMP"/>
    <property type="match status" value="1"/>
</dbReference>
<gene>
    <name evidence="6" type="ORF">C7383_103162</name>
</gene>
<comment type="caution">
    <text evidence="6">The sequence shown here is derived from an EMBL/GenBank/DDBJ whole genome shotgun (WGS) entry which is preliminary data.</text>
</comment>
<dbReference type="InterPro" id="IPR050397">
    <property type="entry name" value="Env_Response_Regulators"/>
</dbReference>
<dbReference type="PROSITE" id="PS50042">
    <property type="entry name" value="CNMP_BINDING_3"/>
    <property type="match status" value="1"/>
</dbReference>
<dbReference type="PANTHER" id="PTHR24567:SF58">
    <property type="entry name" value="CYCLIC AMP-BINDING REGULATORY PROTEIN"/>
    <property type="match status" value="1"/>
</dbReference>
<evidence type="ECO:0000313" key="7">
    <source>
        <dbReference type="Proteomes" id="UP000245412"/>
    </source>
</evidence>
<evidence type="ECO:0000256" key="3">
    <source>
        <dbReference type="ARBA" id="ARBA00023163"/>
    </source>
</evidence>
<dbReference type="CDD" id="cd00038">
    <property type="entry name" value="CAP_ED"/>
    <property type="match status" value="1"/>
</dbReference>
<keyword evidence="7" id="KW-1185">Reference proteome</keyword>
<dbReference type="Pfam" id="PF13545">
    <property type="entry name" value="HTH_Crp_2"/>
    <property type="match status" value="1"/>
</dbReference>
<keyword evidence="2" id="KW-0238">DNA-binding</keyword>
<feature type="domain" description="HTH crp-type" evidence="5">
    <location>
        <begin position="160"/>
        <end position="228"/>
    </location>
</feature>
<evidence type="ECO:0000259" key="4">
    <source>
        <dbReference type="PROSITE" id="PS50042"/>
    </source>
</evidence>
<keyword evidence="3" id="KW-0804">Transcription</keyword>
<feature type="domain" description="Cyclic nucleotide-binding" evidence="4">
    <location>
        <begin position="19"/>
        <end position="117"/>
    </location>
</feature>